<sequence length="400" mass="42859">MNVGLAILALFVIGAIVILAARFLPRSENVAEPPPVATTMPPEAPPLSPTVDEPTWGKREAAEFAMLPEAARCDILFSIEGRHDERSAALLAYALTDPSEVVATAAAHALIVRGESGLVERYLGECDHKRRASMARTLRALFPGFAATEPVESQLEPEEAIREGEDGEVRPPGARSVLILDLAHLRLSDELRTIERADSGGMLRHLIALKRLLPERAMDAAPALDAALRDAREAMNAPIARLAMTLNRPRPVVSTKDIEDGAGRIALRSMLDALLAAPTGTEMPVATGDICLLAGSVDLDELAKLRGRLENEPIGAALPWVVNALLLPTSVLLHGDEYDILSRYRTRAAESLSLLCELPVAEFHRIIATHSDRVLDALLDDALAELAKLDAIPSGGSTGS</sequence>
<reference evidence="1" key="1">
    <citation type="submission" date="2009-10" db="EMBL/GenBank/DDBJ databases">
        <title>Diversity of trophic interactions inside an arsenic-rich microbial ecosystem.</title>
        <authorList>
            <person name="Bertin P.N."/>
            <person name="Heinrich-Salmeron A."/>
            <person name="Pelletier E."/>
            <person name="Goulhen-Chollet F."/>
            <person name="Arsene-Ploetze F."/>
            <person name="Gallien S."/>
            <person name="Calteau A."/>
            <person name="Vallenet D."/>
            <person name="Casiot C."/>
            <person name="Chane-Woon-Ming B."/>
            <person name="Giloteaux L."/>
            <person name="Barakat M."/>
            <person name="Bonnefoy V."/>
            <person name="Bruneel O."/>
            <person name="Chandler M."/>
            <person name="Cleiss J."/>
            <person name="Duran R."/>
            <person name="Elbaz-Poulichet F."/>
            <person name="Fonknechten N."/>
            <person name="Lauga B."/>
            <person name="Mornico D."/>
            <person name="Ortet P."/>
            <person name="Schaeffer C."/>
            <person name="Siguier P."/>
            <person name="Alexander Thil Smith A."/>
            <person name="Van Dorsselaer A."/>
            <person name="Weissenbach J."/>
            <person name="Medigue C."/>
            <person name="Le Paslier D."/>
        </authorList>
    </citation>
    <scope>NUCLEOTIDE SEQUENCE</scope>
</reference>
<gene>
    <name evidence="1" type="ORF">CARN1_2644</name>
</gene>
<dbReference type="EMBL" id="CABL01000011">
    <property type="protein sequence ID" value="CBH75574.1"/>
    <property type="molecule type" value="Genomic_DNA"/>
</dbReference>
<proteinExistence type="predicted"/>
<evidence type="ECO:0000313" key="1">
    <source>
        <dbReference type="EMBL" id="CBH75574.1"/>
    </source>
</evidence>
<comment type="caution">
    <text evidence="1">The sequence shown here is derived from an EMBL/GenBank/DDBJ whole genome shotgun (WGS) entry which is preliminary data.</text>
</comment>
<organism evidence="1">
    <name type="scientific">mine drainage metagenome</name>
    <dbReference type="NCBI Taxonomy" id="410659"/>
    <lineage>
        <taxon>unclassified sequences</taxon>
        <taxon>metagenomes</taxon>
        <taxon>ecological metagenomes</taxon>
    </lineage>
</organism>
<protein>
    <submittedName>
        <fullName evidence="1">Uncharacterized protein</fullName>
    </submittedName>
</protein>
<name>E6PGI6_9ZZZZ</name>
<dbReference type="AlphaFoldDB" id="E6PGI6"/>
<accession>E6PGI6</accession>